<evidence type="ECO:0000313" key="2">
    <source>
        <dbReference type="Proteomes" id="UP000298663"/>
    </source>
</evidence>
<sequence>MQPYHMPNTYLVDVDRPIKLKHIESVSGFICRPTPTRSCRTAHRKSETPFIPCLRDQRQGINASRRTEITSLPKSAPFLFHHTGYLQ</sequence>
<proteinExistence type="predicted"/>
<evidence type="ECO:0000313" key="1">
    <source>
        <dbReference type="EMBL" id="TKR59513.1"/>
    </source>
</evidence>
<protein>
    <submittedName>
        <fullName evidence="1">Uncharacterized protein</fullName>
    </submittedName>
</protein>
<accession>A0A4U5LTU8</accession>
<name>A0A4U5LTU8_STECR</name>
<reference evidence="1 2" key="2">
    <citation type="journal article" date="2019" name="G3 (Bethesda)">
        <title>Hybrid Assembly of the Genome of the Entomopathogenic Nematode Steinernema carpocapsae Identifies the X-Chromosome.</title>
        <authorList>
            <person name="Serra L."/>
            <person name="Macchietto M."/>
            <person name="Macias-Munoz A."/>
            <person name="McGill C.J."/>
            <person name="Rodriguez I.M."/>
            <person name="Rodriguez B."/>
            <person name="Murad R."/>
            <person name="Mortazavi A."/>
        </authorList>
    </citation>
    <scope>NUCLEOTIDE SEQUENCE [LARGE SCALE GENOMIC DNA]</scope>
    <source>
        <strain evidence="1 2">ALL</strain>
    </source>
</reference>
<reference evidence="1 2" key="1">
    <citation type="journal article" date="2015" name="Genome Biol.">
        <title>Comparative genomics of Steinernema reveals deeply conserved gene regulatory networks.</title>
        <authorList>
            <person name="Dillman A.R."/>
            <person name="Macchietto M."/>
            <person name="Porter C.F."/>
            <person name="Rogers A."/>
            <person name="Williams B."/>
            <person name="Antoshechkin I."/>
            <person name="Lee M.M."/>
            <person name="Goodwin Z."/>
            <person name="Lu X."/>
            <person name="Lewis E.E."/>
            <person name="Goodrich-Blair H."/>
            <person name="Stock S.P."/>
            <person name="Adams B.J."/>
            <person name="Sternberg P.W."/>
            <person name="Mortazavi A."/>
        </authorList>
    </citation>
    <scope>NUCLEOTIDE SEQUENCE [LARGE SCALE GENOMIC DNA]</scope>
    <source>
        <strain evidence="1 2">ALL</strain>
    </source>
</reference>
<comment type="caution">
    <text evidence="1">The sequence shown here is derived from an EMBL/GenBank/DDBJ whole genome shotgun (WGS) entry which is preliminary data.</text>
</comment>
<organism evidence="1 2">
    <name type="scientific">Steinernema carpocapsae</name>
    <name type="common">Entomopathogenic nematode</name>
    <dbReference type="NCBI Taxonomy" id="34508"/>
    <lineage>
        <taxon>Eukaryota</taxon>
        <taxon>Metazoa</taxon>
        <taxon>Ecdysozoa</taxon>
        <taxon>Nematoda</taxon>
        <taxon>Chromadorea</taxon>
        <taxon>Rhabditida</taxon>
        <taxon>Tylenchina</taxon>
        <taxon>Panagrolaimomorpha</taxon>
        <taxon>Strongyloidoidea</taxon>
        <taxon>Steinernematidae</taxon>
        <taxon>Steinernema</taxon>
    </lineage>
</organism>
<dbReference type="EMBL" id="AZBU02000012">
    <property type="protein sequence ID" value="TKR59513.1"/>
    <property type="molecule type" value="Genomic_DNA"/>
</dbReference>
<gene>
    <name evidence="1" type="ORF">L596_029173</name>
</gene>
<dbReference type="AlphaFoldDB" id="A0A4U5LTU8"/>
<dbReference type="Proteomes" id="UP000298663">
    <property type="component" value="Unassembled WGS sequence"/>
</dbReference>
<keyword evidence="2" id="KW-1185">Reference proteome</keyword>